<dbReference type="Pfam" id="PF13183">
    <property type="entry name" value="Fer4_8"/>
    <property type="match status" value="1"/>
</dbReference>
<protein>
    <submittedName>
        <fullName evidence="9">LUD domain-containing protein</fullName>
    </submittedName>
</protein>
<dbReference type="EMBL" id="JAEKNR010000093">
    <property type="protein sequence ID" value="MBJ7598085.1"/>
    <property type="molecule type" value="Genomic_DNA"/>
</dbReference>
<evidence type="ECO:0000313" key="10">
    <source>
        <dbReference type="Proteomes" id="UP000612893"/>
    </source>
</evidence>
<gene>
    <name evidence="9" type="ORF">JF922_08360</name>
</gene>
<dbReference type="Gene3D" id="1.10.1060.10">
    <property type="entry name" value="Alpha-helical ferredoxin"/>
    <property type="match status" value="1"/>
</dbReference>
<dbReference type="GO" id="GO:0016491">
    <property type="term" value="F:oxidoreductase activity"/>
    <property type="evidence" value="ECO:0007669"/>
    <property type="project" value="UniProtKB-ARBA"/>
</dbReference>
<organism evidence="9 10">
    <name type="scientific">Candidatus Nephthysia bennettiae</name>
    <dbReference type="NCBI Taxonomy" id="3127016"/>
    <lineage>
        <taxon>Bacteria</taxon>
        <taxon>Bacillati</taxon>
        <taxon>Candidatus Dormiibacterota</taxon>
        <taxon>Candidatus Dormibacteria</taxon>
        <taxon>Candidatus Dormibacterales</taxon>
        <taxon>Candidatus Dormibacteraceae</taxon>
        <taxon>Candidatus Nephthysia</taxon>
    </lineage>
</organism>
<dbReference type="InterPro" id="IPR024185">
    <property type="entry name" value="FTHF_cligase-like_sf"/>
</dbReference>
<dbReference type="InterPro" id="IPR003741">
    <property type="entry name" value="LUD_dom"/>
</dbReference>
<evidence type="ECO:0000256" key="3">
    <source>
        <dbReference type="ARBA" id="ARBA00022723"/>
    </source>
</evidence>
<reference evidence="9" key="1">
    <citation type="submission" date="2020-10" db="EMBL/GenBank/DDBJ databases">
        <title>Ca. Dormibacterota MAGs.</title>
        <authorList>
            <person name="Montgomery K."/>
        </authorList>
    </citation>
    <scope>NUCLEOTIDE SEQUENCE [LARGE SCALE GENOMIC DNA]</scope>
    <source>
        <strain evidence="9">SC8812_S17_10</strain>
    </source>
</reference>
<name>A0A934N2G1_9BACT</name>
<dbReference type="PANTHER" id="PTHR47153:SF2">
    <property type="entry name" value="LACTATE UTILIZATION PROTEIN B"/>
    <property type="match status" value="1"/>
</dbReference>
<evidence type="ECO:0000256" key="2">
    <source>
        <dbReference type="ARBA" id="ARBA00022485"/>
    </source>
</evidence>
<keyword evidence="6" id="KW-0408">Iron</keyword>
<dbReference type="Gene3D" id="3.40.50.10420">
    <property type="entry name" value="NagB/RpiA/CoA transferase-like"/>
    <property type="match status" value="1"/>
</dbReference>
<comment type="caution">
    <text evidence="9">The sequence shown here is derived from an EMBL/GenBank/DDBJ whole genome shotgun (WGS) entry which is preliminary data.</text>
</comment>
<dbReference type="Pfam" id="PF02589">
    <property type="entry name" value="LUD_dom"/>
    <property type="match status" value="1"/>
</dbReference>
<dbReference type="SUPFAM" id="SSF100950">
    <property type="entry name" value="NagB/RpiA/CoA transferase-like"/>
    <property type="match status" value="1"/>
</dbReference>
<evidence type="ECO:0000313" key="9">
    <source>
        <dbReference type="EMBL" id="MBJ7598085.1"/>
    </source>
</evidence>
<dbReference type="InterPro" id="IPR004452">
    <property type="entry name" value="LutB/LldF"/>
</dbReference>
<evidence type="ECO:0000256" key="6">
    <source>
        <dbReference type="ARBA" id="ARBA00023004"/>
    </source>
</evidence>
<evidence type="ECO:0000256" key="5">
    <source>
        <dbReference type="ARBA" id="ARBA00022982"/>
    </source>
</evidence>
<evidence type="ECO:0000259" key="8">
    <source>
        <dbReference type="PROSITE" id="PS51379"/>
    </source>
</evidence>
<dbReference type="InterPro" id="IPR037171">
    <property type="entry name" value="NagB/RpiA_transferase-like"/>
</dbReference>
<feature type="domain" description="4Fe-4S ferredoxin-type" evidence="8">
    <location>
        <begin position="275"/>
        <end position="305"/>
    </location>
</feature>
<sequence>MTGLRGLRLKGFESQDFESGREELKRRRQANLARLPELVEQFRTRLEAVGGTFHLARTDAEAREIIAGICQAAGAGIVTKSKSMATEEIFLNQHLESLGMEVVETDLGEYIVQRLHQHPSHLIAPAIHLTVEDWAEELGTTPDKDAIMAYARTELREKFINASVGISGANAAIAETGTVMIVTNEGNADLTITLPRVHVALFGMDKLVASLDDAVAMLRMLPRSATGQLMSAYVNLVTGPSRSSDIGFSPVIGAHGPREMHCVVLDNGRTEMLVQPVFADALTCIRCGACSNACPSFMAVGGHQFGHIYSGPIGLVLTPFHHGLEADELPQSLCTQCNACEEICPVGIPLPRQILEHRRHSHRKTLSKQALLELWSRPSLARTGTALAAPVSRLFPVGPAPLAGRSLRSQLRAGGPPEAPPATIFASCLVDRMTPEAGLALNRILRAAGHRVEYPRAQWCCGLICANAGDFEKAERLGRQLVDDLAGSSGPIVTPSASCFGAVTLDLDDWGGATPELPPVRERMVDSTRFLLRLLESRPELVRAPEGERQRIAYHDSCQTKRQLGLVAEPRRVLELAGYEVVDLVEVANCCGFGGTFSMDWPQVADRMVQWKLDAVAATGCSVLASDNPGCLMHIRAGASRRELPLRVAHVLELVAERLAAPTS</sequence>
<keyword evidence="4" id="KW-0677">Repeat</keyword>
<keyword evidence="5" id="KW-0249">Electron transport</keyword>
<dbReference type="InterPro" id="IPR017896">
    <property type="entry name" value="4Fe4S_Fe-S-bd"/>
</dbReference>
<keyword evidence="10" id="KW-1185">Reference proteome</keyword>
<evidence type="ECO:0000256" key="4">
    <source>
        <dbReference type="ARBA" id="ARBA00022737"/>
    </source>
</evidence>
<dbReference type="Proteomes" id="UP000612893">
    <property type="component" value="Unassembled WGS sequence"/>
</dbReference>
<feature type="domain" description="4Fe-4S ferredoxin-type" evidence="8">
    <location>
        <begin position="325"/>
        <end position="354"/>
    </location>
</feature>
<keyword evidence="2" id="KW-0004">4Fe-4S</keyword>
<dbReference type="InterPro" id="IPR009051">
    <property type="entry name" value="Helical_ferredxn"/>
</dbReference>
<dbReference type="SUPFAM" id="SSF54862">
    <property type="entry name" value="4Fe-4S ferredoxins"/>
    <property type="match status" value="1"/>
</dbReference>
<evidence type="ECO:0000256" key="7">
    <source>
        <dbReference type="ARBA" id="ARBA00023014"/>
    </source>
</evidence>
<keyword evidence="3" id="KW-0479">Metal-binding</keyword>
<dbReference type="GO" id="GO:0046872">
    <property type="term" value="F:metal ion binding"/>
    <property type="evidence" value="ECO:0007669"/>
    <property type="project" value="UniProtKB-KW"/>
</dbReference>
<dbReference type="AlphaFoldDB" id="A0A934N2G1"/>
<dbReference type="PANTHER" id="PTHR47153">
    <property type="entry name" value="LACTATE UTILIZATION PROTEIN B"/>
    <property type="match status" value="1"/>
</dbReference>
<keyword evidence="7" id="KW-0411">Iron-sulfur</keyword>
<dbReference type="PROSITE" id="PS51379">
    <property type="entry name" value="4FE4S_FER_2"/>
    <property type="match status" value="2"/>
</dbReference>
<dbReference type="InterPro" id="IPR017900">
    <property type="entry name" value="4Fe4S_Fe_S_CS"/>
</dbReference>
<evidence type="ECO:0000256" key="1">
    <source>
        <dbReference type="ARBA" id="ARBA00022448"/>
    </source>
</evidence>
<dbReference type="Pfam" id="PF02754">
    <property type="entry name" value="CCG"/>
    <property type="match status" value="2"/>
</dbReference>
<dbReference type="InterPro" id="IPR004017">
    <property type="entry name" value="Cys_rich_dom"/>
</dbReference>
<dbReference type="PROSITE" id="PS00198">
    <property type="entry name" value="4FE4S_FER_1"/>
    <property type="match status" value="1"/>
</dbReference>
<proteinExistence type="predicted"/>
<dbReference type="GO" id="GO:0006089">
    <property type="term" value="P:lactate metabolic process"/>
    <property type="evidence" value="ECO:0007669"/>
    <property type="project" value="InterPro"/>
</dbReference>
<accession>A0A934N2G1</accession>
<keyword evidence="1" id="KW-0813">Transport</keyword>
<dbReference type="GO" id="GO:0051539">
    <property type="term" value="F:4 iron, 4 sulfur cluster binding"/>
    <property type="evidence" value="ECO:0007669"/>
    <property type="project" value="UniProtKB-KW"/>
</dbReference>